<comment type="similarity">
    <text evidence="3">Belongs to the xanthine dehydrogenase family.</text>
</comment>
<dbReference type="PIRSF" id="PIRSF000127">
    <property type="entry name" value="Xanthine_DH"/>
    <property type="match status" value="1"/>
</dbReference>
<dbReference type="FunCoup" id="A0A6P7EZ01">
    <property type="interactions" value="210"/>
</dbReference>
<dbReference type="InterPro" id="IPR016169">
    <property type="entry name" value="FAD-bd_PCMH_sub2"/>
</dbReference>
<dbReference type="GO" id="GO:0071949">
    <property type="term" value="F:FAD binding"/>
    <property type="evidence" value="ECO:0007669"/>
    <property type="project" value="InterPro"/>
</dbReference>
<dbReference type="GO" id="GO:0005506">
    <property type="term" value="F:iron ion binding"/>
    <property type="evidence" value="ECO:0007669"/>
    <property type="project" value="InterPro"/>
</dbReference>
<dbReference type="Pfam" id="PF01315">
    <property type="entry name" value="Ald_Xan_dh_C"/>
    <property type="match status" value="2"/>
</dbReference>
<dbReference type="InterPro" id="IPR037165">
    <property type="entry name" value="AldOxase/xan_DH_Mopterin-bd_sf"/>
</dbReference>
<dbReference type="OrthoDB" id="8300278at2759"/>
<feature type="binding site" evidence="18">
    <location>
        <position position="820"/>
    </location>
    <ligand>
        <name>Mo-molybdopterin</name>
        <dbReference type="ChEBI" id="CHEBI:71302"/>
    </ligand>
    <ligandPart>
        <name>Mo</name>
        <dbReference type="ChEBI" id="CHEBI:28685"/>
    </ligandPart>
</feature>
<dbReference type="Pfam" id="PF00941">
    <property type="entry name" value="FAD_binding_5"/>
    <property type="match status" value="1"/>
</dbReference>
<evidence type="ECO:0000256" key="6">
    <source>
        <dbReference type="ARBA" id="ARBA00022630"/>
    </source>
</evidence>
<dbReference type="PANTHER" id="PTHR11908">
    <property type="entry name" value="XANTHINE DEHYDROGENASE"/>
    <property type="match status" value="1"/>
</dbReference>
<dbReference type="InterPro" id="IPR036856">
    <property type="entry name" value="Ald_Oxase/Xan_DH_a/b_sf"/>
</dbReference>
<keyword evidence="9 17" id="KW-0274">FAD</keyword>
<dbReference type="InterPro" id="IPR001041">
    <property type="entry name" value="2Fe-2S_ferredoxin-type"/>
</dbReference>
<dbReference type="SUPFAM" id="SSF55447">
    <property type="entry name" value="CO dehydrogenase flavoprotein C-terminal domain-like"/>
    <property type="match status" value="1"/>
</dbReference>
<feature type="binding site" evidence="18">
    <location>
        <position position="150"/>
    </location>
    <ligand>
        <name>[2Fe-2S] cluster</name>
        <dbReference type="ChEBI" id="CHEBI:190135"/>
        <label>2</label>
    </ligand>
</feature>
<dbReference type="InterPro" id="IPR012675">
    <property type="entry name" value="Beta-grasp_dom_sf"/>
</dbReference>
<keyword evidence="11 18" id="KW-0408">Iron</keyword>
<evidence type="ECO:0000256" key="10">
    <source>
        <dbReference type="ARBA" id="ARBA00023002"/>
    </source>
</evidence>
<dbReference type="SMART" id="SM01092">
    <property type="entry name" value="CO_deh_flav_C"/>
    <property type="match status" value="1"/>
</dbReference>
<evidence type="ECO:0000256" key="15">
    <source>
        <dbReference type="ARBA" id="ARBA00034078"/>
    </source>
</evidence>
<dbReference type="GO" id="GO:0051537">
    <property type="term" value="F:2 iron, 2 sulfur cluster binding"/>
    <property type="evidence" value="ECO:0007669"/>
    <property type="project" value="UniProtKB-KW"/>
</dbReference>
<dbReference type="InterPro" id="IPR008274">
    <property type="entry name" value="AldOxase/xan_DH_MoCoBD1"/>
</dbReference>
<feature type="binding site" evidence="18">
    <location>
        <position position="74"/>
    </location>
    <ligand>
        <name>[2Fe-2S] cluster</name>
        <dbReference type="ChEBI" id="CHEBI:190135"/>
        <label>1</label>
    </ligand>
</feature>
<dbReference type="Pfam" id="PF00111">
    <property type="entry name" value="Fer2"/>
    <property type="match status" value="1"/>
</dbReference>
<evidence type="ECO:0000256" key="3">
    <source>
        <dbReference type="ARBA" id="ARBA00006849"/>
    </source>
</evidence>
<evidence type="ECO:0000256" key="9">
    <source>
        <dbReference type="ARBA" id="ARBA00022827"/>
    </source>
</evidence>
<comment type="cofactor">
    <cofactor evidence="15">
        <name>[2Fe-2S] cluster</name>
        <dbReference type="ChEBI" id="CHEBI:190135"/>
    </cofactor>
</comment>
<dbReference type="Pfam" id="PF03450">
    <property type="entry name" value="CO_deh_flav_C"/>
    <property type="match status" value="1"/>
</dbReference>
<dbReference type="Gene3D" id="3.10.20.30">
    <property type="match status" value="1"/>
</dbReference>
<dbReference type="PROSITE" id="PS51085">
    <property type="entry name" value="2FE2S_FER_2"/>
    <property type="match status" value="1"/>
</dbReference>
<keyword evidence="12 18" id="KW-0411">Iron-sulfur</keyword>
<evidence type="ECO:0000259" key="20">
    <source>
        <dbReference type="PROSITE" id="PS51387"/>
    </source>
</evidence>
<protein>
    <submittedName>
        <fullName evidence="21">Xanthine dehydrogenase-like</fullName>
    </submittedName>
</protein>
<dbReference type="InterPro" id="IPR016166">
    <property type="entry name" value="FAD-bd_PCMH"/>
</dbReference>
<proteinExistence type="inferred from homology"/>
<keyword evidence="8 18" id="KW-0479">Metal-binding</keyword>
<evidence type="ECO:0000256" key="8">
    <source>
        <dbReference type="ARBA" id="ARBA00022723"/>
    </source>
</evidence>
<dbReference type="SMART" id="SM01008">
    <property type="entry name" value="Ald_Xan_dh_C"/>
    <property type="match status" value="2"/>
</dbReference>
<dbReference type="CDD" id="cd00207">
    <property type="entry name" value="fer2"/>
    <property type="match status" value="1"/>
</dbReference>
<dbReference type="RefSeq" id="XP_028128504.1">
    <property type="nucleotide sequence ID" value="XM_028272703.1"/>
</dbReference>
<keyword evidence="5 18" id="KW-0500">Molybdenum</keyword>
<dbReference type="SUPFAM" id="SSF56003">
    <property type="entry name" value="Molybdenum cofactor-binding domain"/>
    <property type="match status" value="1"/>
</dbReference>
<dbReference type="SUPFAM" id="SSF54665">
    <property type="entry name" value="CO dehydrogenase molybdoprotein N-domain-like"/>
    <property type="match status" value="2"/>
</dbReference>
<dbReference type="InParanoid" id="A0A6P7EZ01"/>
<evidence type="ECO:0000256" key="2">
    <source>
        <dbReference type="ARBA" id="ARBA00004275"/>
    </source>
</evidence>
<comment type="subunit">
    <text evidence="4">Homodimer.</text>
</comment>
<evidence type="ECO:0000256" key="14">
    <source>
        <dbReference type="ARBA" id="ARBA00023140"/>
    </source>
</evidence>
<evidence type="ECO:0000256" key="7">
    <source>
        <dbReference type="ARBA" id="ARBA00022714"/>
    </source>
</evidence>
<keyword evidence="13" id="KW-0520">NAD</keyword>
<dbReference type="InterPro" id="IPR002888">
    <property type="entry name" value="2Fe-2S-bd"/>
</dbReference>
<dbReference type="Pfam" id="PF01799">
    <property type="entry name" value="Fer2_2"/>
    <property type="match status" value="1"/>
</dbReference>
<feature type="binding site" evidence="18">
    <location>
        <position position="51"/>
    </location>
    <ligand>
        <name>[2Fe-2S] cluster</name>
        <dbReference type="ChEBI" id="CHEBI:190135"/>
        <label>1</label>
    </ligand>
</feature>
<dbReference type="PANTHER" id="PTHR11908:SF132">
    <property type="entry name" value="ALDEHYDE OXIDASE 1-RELATED"/>
    <property type="match status" value="1"/>
</dbReference>
<dbReference type="InterPro" id="IPR046867">
    <property type="entry name" value="AldOxase/xan_DH_MoCoBD2"/>
</dbReference>
<feature type="binding site" evidence="18">
    <location>
        <position position="1086"/>
    </location>
    <ligand>
        <name>Mo-molybdopterin</name>
        <dbReference type="ChEBI" id="CHEBI:71302"/>
    </ligand>
    <ligandPart>
        <name>Mo</name>
        <dbReference type="ChEBI" id="CHEBI:28685"/>
    </ligandPart>
</feature>
<feature type="domain" description="FAD-binding PCMH-type" evidence="20">
    <location>
        <begin position="199"/>
        <end position="380"/>
    </location>
</feature>
<dbReference type="GO" id="GO:0005777">
    <property type="term" value="C:peroxisome"/>
    <property type="evidence" value="ECO:0007669"/>
    <property type="project" value="UniProtKB-SubCell"/>
</dbReference>
<dbReference type="InterPro" id="IPR036683">
    <property type="entry name" value="CO_DH_flav_C_dom_sf"/>
</dbReference>
<evidence type="ECO:0000256" key="17">
    <source>
        <dbReference type="PIRSR" id="PIRSR000127-2"/>
    </source>
</evidence>
<evidence type="ECO:0000256" key="13">
    <source>
        <dbReference type="ARBA" id="ARBA00023027"/>
    </source>
</evidence>
<dbReference type="FunFam" id="3.30.465.10:FF:000013">
    <property type="entry name" value="Aldehyde oxidase"/>
    <property type="match status" value="1"/>
</dbReference>
<evidence type="ECO:0000313" key="21">
    <source>
        <dbReference type="RefSeq" id="XP_028128504.1"/>
    </source>
</evidence>
<dbReference type="Gene3D" id="3.90.1170.50">
    <property type="entry name" value="Aldehyde oxidase/xanthine dehydrogenase, a/b hammerhead"/>
    <property type="match status" value="2"/>
</dbReference>
<dbReference type="InterPro" id="IPR000674">
    <property type="entry name" value="Ald_Oxase/Xan_DH_a/b"/>
</dbReference>
<dbReference type="InterPro" id="IPR016208">
    <property type="entry name" value="Ald_Oxase/xanthine_DH-like"/>
</dbReference>
<evidence type="ECO:0000256" key="11">
    <source>
        <dbReference type="ARBA" id="ARBA00023004"/>
    </source>
</evidence>
<evidence type="ECO:0000256" key="12">
    <source>
        <dbReference type="ARBA" id="ARBA00023014"/>
    </source>
</evidence>
<feature type="binding site" evidence="18">
    <location>
        <position position="148"/>
    </location>
    <ligand>
        <name>[2Fe-2S] cluster</name>
        <dbReference type="ChEBI" id="CHEBI:190135"/>
        <label>2</label>
    </ligand>
</feature>
<dbReference type="PROSITE" id="PS51387">
    <property type="entry name" value="FAD_PCMH"/>
    <property type="match status" value="1"/>
</dbReference>
<feature type="binding site" evidence="18">
    <location>
        <position position="932"/>
    </location>
    <ligand>
        <name>Mo-molybdopterin</name>
        <dbReference type="ChEBI" id="CHEBI:71302"/>
    </ligand>
    <ligandPart>
        <name>Mo</name>
        <dbReference type="ChEBI" id="CHEBI:28685"/>
    </ligandPart>
</feature>
<dbReference type="Gene3D" id="3.30.465.10">
    <property type="match status" value="1"/>
</dbReference>
<dbReference type="InterPro" id="IPR006058">
    <property type="entry name" value="2Fe2S_fd_BS"/>
</dbReference>
<sequence>MNRKKSVQLSVGGVEYTVSPEDVGPETTLNEYLREKLHLTGTKRMCLEGGCGTCTVAVEETVNGKKKIFSVNSCLVSIMSCHGWTIHTIEGIGNPLNGYHTVQKTLADNYGTQCGFCSPGMVMNMFALQSSGQNTKAQIENSFGGNICRCTGYRPILNAFKTLAVDKEQLPDIEELKLCKNDPNKICTNDCKPKDNFYLELKDSRWIKVHTLRDLLEVIKISPTNNYMLVCGNTARGVYRDTRPANQYIDVREVAELTRYYVNPTALKLGANIVLTDFMSICTKVSANPGFEYLKTIVQHVDLVATVQIRNVGSLAGNLMIKYRHNEFPSDIFLLLETFNASIRLVDVDGNESFCTPQEFLRVDMTRRVIKNIILSTLDSSYKYATYKMMPRAQNAHAMVNAGFLVKLKNNVVTYANIVYGGINPQFIHASKTEKFLIQQNLYKNDTLQKAFNSLKQELIPDWVLPDPTPEFRKNLAISLFYKFVLKTSPPNLVGARYKSGGTILTRALSTGVQQYGTDNKQWPLTQPIPKVESLAQTSGQIKYILDMPDIPHECHASFVTAKCVAGSKITNVDVSQALKIEGYVGYVDKKDIPGRNTCTPLDSSMGWSVEEELFCSGIVQYYNQPVGLVIAKTAQAAHMAASLVQVKYTPPQNKYYLDVREVVADNVASRIHHVNTVLPRNKGYVGYVDKKDIPGRNTCTPLDSSMGWSVEEELFCSGIVQYYNQPVGLVIAKTAQAAHMAASLVQVKYTPPQNKYYLDVREVVADNVASRIHHVNTVLPRNKGRSKCLNDENHTNIFTLVVAFLEKINVKVTRLGGAFGAKILRNNLISAAAAVAAHKLQIPIKLVLTFEQNMDIIGMRFPSYMKYKVGVNDTGVIQYLEADVYCDVGVGGNEPFNQLFTTSFENCYNMDSWEFSTYDVKTDTPANCYTRAPGTVEATAEIENIMEHIAFTLNISPDAVKQANNSTTSSPKMPSYWTDLKSWANIDQRKADIEKFNAANRWNKRGLSIVPMRWVLDVNLSFSVLVSIFHRDGGVAISHGGIEIGQGINTKVIQVAAYKFGIDMDKISIKPSYNFITPNNGCTGGSLTSEAICYAVIVACDKLLAKMKPVKDKMNNPSWVDLIQACHAASVQLCDTGFYHGNAPNVQPYPIFGICATEVEVDILTGQHQILQVDIIEDLGQSMSPLIDIGQIEGAFVMGIGYYTTEELIYDKNGKLYTNRTWNYKPPGAKDIPINFRVKFAENSINPVGVLKSKAVAEPPICLSVALAFAIRNALYSARKEADPTHIEFLTMNGPTTVERTFLYSKNNYQQYVLQ</sequence>
<feature type="binding site" evidence="18">
    <location>
        <position position="46"/>
    </location>
    <ligand>
        <name>[2Fe-2S] cluster</name>
        <dbReference type="ChEBI" id="CHEBI:190135"/>
        <label>1</label>
    </ligand>
</feature>
<dbReference type="Gene3D" id="1.10.150.120">
    <property type="entry name" value="[2Fe-2S]-binding domain"/>
    <property type="match status" value="1"/>
</dbReference>
<feature type="domain" description="2Fe-2S ferredoxin-type" evidence="19">
    <location>
        <begin position="5"/>
        <end position="92"/>
    </location>
</feature>
<keyword evidence="7 18" id="KW-0001">2Fe-2S</keyword>
<keyword evidence="6" id="KW-0285">Flavoprotein</keyword>
<comment type="cofactor">
    <cofactor evidence="18">
        <name>Mo-molybdopterin</name>
        <dbReference type="ChEBI" id="CHEBI:71302"/>
    </cofactor>
    <text evidence="18">Binds 1 Mo-molybdopterin (Mo-MPT) cofactor per subunit.</text>
</comment>
<evidence type="ECO:0000256" key="18">
    <source>
        <dbReference type="PIRSR" id="PIRSR000127-3"/>
    </source>
</evidence>
<dbReference type="InterPro" id="IPR036318">
    <property type="entry name" value="FAD-bd_PCMH-like_sf"/>
</dbReference>
<evidence type="ECO:0000259" key="19">
    <source>
        <dbReference type="PROSITE" id="PS51085"/>
    </source>
</evidence>
<organism evidence="21">
    <name type="scientific">Diabrotica virgifera virgifera</name>
    <name type="common">western corn rootworm</name>
    <dbReference type="NCBI Taxonomy" id="50390"/>
    <lineage>
        <taxon>Eukaryota</taxon>
        <taxon>Metazoa</taxon>
        <taxon>Ecdysozoa</taxon>
        <taxon>Arthropoda</taxon>
        <taxon>Hexapoda</taxon>
        <taxon>Insecta</taxon>
        <taxon>Pterygota</taxon>
        <taxon>Neoptera</taxon>
        <taxon>Endopterygota</taxon>
        <taxon>Coleoptera</taxon>
        <taxon>Polyphaga</taxon>
        <taxon>Cucujiformia</taxon>
        <taxon>Chrysomeloidea</taxon>
        <taxon>Chrysomelidae</taxon>
        <taxon>Galerucinae</taxon>
        <taxon>Diabroticina</taxon>
        <taxon>Diabroticites</taxon>
        <taxon>Diabrotica</taxon>
    </lineage>
</organism>
<dbReference type="FunFam" id="3.30.365.10:FF:000008">
    <property type="entry name" value="Aldehyde oxidase1"/>
    <property type="match status" value="1"/>
</dbReference>
<dbReference type="InterPro" id="IPR036010">
    <property type="entry name" value="2Fe-2S_ferredoxin-like_sf"/>
</dbReference>
<dbReference type="Pfam" id="PF02738">
    <property type="entry name" value="MoCoBD_1"/>
    <property type="match status" value="1"/>
</dbReference>
<feature type="binding site" evidence="18">
    <location>
        <position position="114"/>
    </location>
    <ligand>
        <name>[2Fe-2S] cluster</name>
        <dbReference type="ChEBI" id="CHEBI:190135"/>
        <label>2</label>
    </ligand>
</feature>
<dbReference type="InterPro" id="IPR002346">
    <property type="entry name" value="Mopterin_DH_FAD-bd"/>
</dbReference>
<feature type="binding site" evidence="18">
    <location>
        <position position="117"/>
    </location>
    <ligand>
        <name>[2Fe-2S] cluster</name>
        <dbReference type="ChEBI" id="CHEBI:190135"/>
        <label>2</label>
    </ligand>
</feature>
<feature type="binding site" evidence="18">
    <location>
        <position position="54"/>
    </location>
    <ligand>
        <name>[2Fe-2S] cluster</name>
        <dbReference type="ChEBI" id="CHEBI:190135"/>
        <label>1</label>
    </ligand>
</feature>
<comment type="subcellular location">
    <subcellularLocation>
        <location evidence="2">Peroxisome</location>
    </subcellularLocation>
</comment>
<comment type="cofactor">
    <cofactor evidence="1 17">
        <name>FAD</name>
        <dbReference type="ChEBI" id="CHEBI:57692"/>
    </cofactor>
</comment>
<dbReference type="SUPFAM" id="SSF47741">
    <property type="entry name" value="CO dehydrogenase ISP C-domain like"/>
    <property type="match status" value="1"/>
</dbReference>
<dbReference type="Pfam" id="PF20256">
    <property type="entry name" value="MoCoBD_2"/>
    <property type="match status" value="1"/>
</dbReference>
<dbReference type="InterPro" id="IPR005107">
    <property type="entry name" value="CO_DH_flav_C"/>
</dbReference>
<feature type="binding site" evidence="17">
    <location>
        <position position="388"/>
    </location>
    <ligand>
        <name>FAD</name>
        <dbReference type="ChEBI" id="CHEBI:57692"/>
    </ligand>
</feature>
<feature type="active site" description="Proton acceptor" evidence="16">
    <location>
        <position position="1259"/>
    </location>
</feature>
<dbReference type="GO" id="GO:0016491">
    <property type="term" value="F:oxidoreductase activity"/>
    <property type="evidence" value="ECO:0007669"/>
    <property type="project" value="UniProtKB-KW"/>
</dbReference>
<keyword evidence="14" id="KW-0576">Peroxisome</keyword>
<reference evidence="21" key="1">
    <citation type="submission" date="2025-08" db="UniProtKB">
        <authorList>
            <consortium name="RefSeq"/>
        </authorList>
    </citation>
    <scope>IDENTIFICATION</scope>
    <source>
        <tissue evidence="21">Whole insect</tissue>
    </source>
</reference>
<feature type="binding site" evidence="17">
    <location>
        <begin position="314"/>
        <end position="318"/>
    </location>
    <ligand>
        <name>FAD</name>
        <dbReference type="ChEBI" id="CHEBI:57692"/>
    </ligand>
</feature>
<evidence type="ECO:0000256" key="5">
    <source>
        <dbReference type="ARBA" id="ARBA00022505"/>
    </source>
</evidence>
<dbReference type="FunFam" id="3.10.20.30:FF:000012">
    <property type="entry name" value="Xanthine dehydrogenase/oxidase"/>
    <property type="match status" value="1"/>
</dbReference>
<dbReference type="SUPFAM" id="SSF54292">
    <property type="entry name" value="2Fe-2S ferredoxin-like"/>
    <property type="match status" value="1"/>
</dbReference>
<evidence type="ECO:0000256" key="16">
    <source>
        <dbReference type="PIRSR" id="PIRSR000127-1"/>
    </source>
</evidence>
<dbReference type="PROSITE" id="PS00197">
    <property type="entry name" value="2FE2S_FER_1"/>
    <property type="match status" value="1"/>
</dbReference>
<gene>
    <name evidence="21" type="primary">LOC114324830</name>
</gene>
<dbReference type="FunFam" id="3.30.390.50:FF:000003">
    <property type="entry name" value="Aldehyde oxidase1"/>
    <property type="match status" value="1"/>
</dbReference>
<dbReference type="Gene3D" id="3.30.365.10">
    <property type="entry name" value="Aldehyde oxidase/xanthine dehydrogenase, molybdopterin binding domain"/>
    <property type="match status" value="4"/>
</dbReference>
<name>A0A6P7EZ01_DIAVI</name>
<comment type="cofactor">
    <cofactor evidence="18">
        <name>[2Fe-2S] cluster</name>
        <dbReference type="ChEBI" id="CHEBI:190135"/>
    </cofactor>
    <text evidence="18">Binds 2 [2Fe-2S] clusters.</text>
</comment>
<evidence type="ECO:0000256" key="4">
    <source>
        <dbReference type="ARBA" id="ARBA00011738"/>
    </source>
</evidence>
<dbReference type="SUPFAM" id="SSF56176">
    <property type="entry name" value="FAD-binding/transporter-associated domain-like"/>
    <property type="match status" value="1"/>
</dbReference>
<evidence type="ECO:0000256" key="1">
    <source>
        <dbReference type="ARBA" id="ARBA00001974"/>
    </source>
</evidence>
<accession>A0A6P7EZ01</accession>
<dbReference type="InterPro" id="IPR036884">
    <property type="entry name" value="2Fe-2S-bd_dom_sf"/>
</dbReference>
<keyword evidence="10" id="KW-0560">Oxidoreductase</keyword>
<dbReference type="Gene3D" id="3.30.390.50">
    <property type="entry name" value="CO dehydrogenase flavoprotein, C-terminal domain"/>
    <property type="match status" value="1"/>
</dbReference>